<comment type="cofactor">
    <cofactor evidence="4">
        <name>Mg(2+)</name>
        <dbReference type="ChEBI" id="CHEBI:18420"/>
    </cofactor>
</comment>
<dbReference type="NCBIfam" id="TIGR02727">
    <property type="entry name" value="MTHFS_bact"/>
    <property type="match status" value="1"/>
</dbReference>
<reference evidence="5 6" key="1">
    <citation type="submission" date="2023-09" db="EMBL/GenBank/DDBJ databases">
        <authorList>
            <person name="Rey-Velasco X."/>
        </authorList>
    </citation>
    <scope>NUCLEOTIDE SEQUENCE [LARGE SCALE GENOMIC DNA]</scope>
    <source>
        <strain evidence="5 6">F390</strain>
    </source>
</reference>
<dbReference type="RefSeq" id="WP_311341491.1">
    <property type="nucleotide sequence ID" value="NZ_JAVRHS010000013.1"/>
</dbReference>
<keyword evidence="3 4" id="KW-0067">ATP-binding</keyword>
<organism evidence="5 6">
    <name type="scientific">Croceicoccus esteveae</name>
    <dbReference type="NCBI Taxonomy" id="3075597"/>
    <lineage>
        <taxon>Bacteria</taxon>
        <taxon>Pseudomonadati</taxon>
        <taxon>Pseudomonadota</taxon>
        <taxon>Alphaproteobacteria</taxon>
        <taxon>Sphingomonadales</taxon>
        <taxon>Erythrobacteraceae</taxon>
        <taxon>Croceicoccus</taxon>
    </lineage>
</organism>
<keyword evidence="2 4" id="KW-0547">Nucleotide-binding</keyword>
<comment type="catalytic activity">
    <reaction evidence="4">
        <text>(6S)-5-formyl-5,6,7,8-tetrahydrofolate + ATP = (6R)-5,10-methenyltetrahydrofolate + ADP + phosphate</text>
        <dbReference type="Rhea" id="RHEA:10488"/>
        <dbReference type="ChEBI" id="CHEBI:30616"/>
        <dbReference type="ChEBI" id="CHEBI:43474"/>
        <dbReference type="ChEBI" id="CHEBI:57455"/>
        <dbReference type="ChEBI" id="CHEBI:57457"/>
        <dbReference type="ChEBI" id="CHEBI:456216"/>
        <dbReference type="EC" id="6.3.3.2"/>
    </reaction>
</comment>
<dbReference type="PIRSF" id="PIRSF006806">
    <property type="entry name" value="FTHF_cligase"/>
    <property type="match status" value="1"/>
</dbReference>
<protein>
    <recommendedName>
        <fullName evidence="4">5-formyltetrahydrofolate cyclo-ligase</fullName>
        <ecNumber evidence="4">6.3.3.2</ecNumber>
    </recommendedName>
</protein>
<evidence type="ECO:0000313" key="6">
    <source>
        <dbReference type="Proteomes" id="UP001259803"/>
    </source>
</evidence>
<comment type="caution">
    <text evidence="5">The sequence shown here is derived from an EMBL/GenBank/DDBJ whole genome shotgun (WGS) entry which is preliminary data.</text>
</comment>
<accession>A0ABU2ZKL3</accession>
<comment type="similarity">
    <text evidence="1 4">Belongs to the 5-formyltetrahydrofolate cyclo-ligase family.</text>
</comment>
<dbReference type="InterPro" id="IPR037171">
    <property type="entry name" value="NagB/RpiA_transferase-like"/>
</dbReference>
<keyword evidence="6" id="KW-1185">Reference proteome</keyword>
<dbReference type="PANTHER" id="PTHR23407">
    <property type="entry name" value="ATPASE INHIBITOR/5-FORMYLTETRAHYDROFOLATE CYCLO-LIGASE"/>
    <property type="match status" value="1"/>
</dbReference>
<dbReference type="EC" id="6.3.3.2" evidence="4"/>
<dbReference type="SUPFAM" id="SSF100950">
    <property type="entry name" value="NagB/RpiA/CoA transferase-like"/>
    <property type="match status" value="1"/>
</dbReference>
<evidence type="ECO:0000256" key="3">
    <source>
        <dbReference type="ARBA" id="ARBA00022840"/>
    </source>
</evidence>
<dbReference type="Gene3D" id="3.40.50.10420">
    <property type="entry name" value="NagB/RpiA/CoA transferase-like"/>
    <property type="match status" value="1"/>
</dbReference>
<evidence type="ECO:0000256" key="2">
    <source>
        <dbReference type="ARBA" id="ARBA00022741"/>
    </source>
</evidence>
<keyword evidence="4" id="KW-0479">Metal-binding</keyword>
<dbReference type="EMBL" id="JAVRHS010000013">
    <property type="protein sequence ID" value="MDT0576915.1"/>
    <property type="molecule type" value="Genomic_DNA"/>
</dbReference>
<keyword evidence="4" id="KW-0460">Magnesium</keyword>
<evidence type="ECO:0000313" key="5">
    <source>
        <dbReference type="EMBL" id="MDT0576915.1"/>
    </source>
</evidence>
<evidence type="ECO:0000256" key="1">
    <source>
        <dbReference type="ARBA" id="ARBA00010638"/>
    </source>
</evidence>
<dbReference type="InterPro" id="IPR002698">
    <property type="entry name" value="FTHF_cligase"/>
</dbReference>
<proteinExistence type="inferred from homology"/>
<name>A0ABU2ZKL3_9SPHN</name>
<dbReference type="PANTHER" id="PTHR23407:SF1">
    <property type="entry name" value="5-FORMYLTETRAHYDROFOLATE CYCLO-LIGASE"/>
    <property type="match status" value="1"/>
</dbReference>
<dbReference type="Pfam" id="PF01812">
    <property type="entry name" value="5-FTHF_cyc-lig"/>
    <property type="match status" value="1"/>
</dbReference>
<dbReference type="InterPro" id="IPR024185">
    <property type="entry name" value="FTHF_cligase-like_sf"/>
</dbReference>
<keyword evidence="5" id="KW-0436">Ligase</keyword>
<dbReference type="Proteomes" id="UP001259803">
    <property type="component" value="Unassembled WGS sequence"/>
</dbReference>
<evidence type="ECO:0000256" key="4">
    <source>
        <dbReference type="RuleBase" id="RU361279"/>
    </source>
</evidence>
<sequence>MDEKQILRRRFRKERSEHVAQMHVDTQALILRRPPAPLLSIIPPKAAIGLYHATGDEAPACGYARYFSEAGHALALPHLDQRRGDDSAQVMEFREWTDPWDNSDLAPGPFGIAQPSGNAALIEPDVVFLPLVAFTPDGCRLGQGGGFYDRLLARHPALVAIGLAWDVQCTQSLPMQPHDQPLDAVVTPTRLYGPFEKRRR</sequence>
<gene>
    <name evidence="5" type="ORF">RM533_12115</name>
</gene>
<dbReference type="GO" id="GO:0030272">
    <property type="term" value="F:5-formyltetrahydrofolate cyclo-ligase activity"/>
    <property type="evidence" value="ECO:0007669"/>
    <property type="project" value="UniProtKB-EC"/>
</dbReference>